<accession>A0A380TDC7</accession>
<proteinExistence type="predicted"/>
<feature type="compositionally biased region" description="Acidic residues" evidence="1">
    <location>
        <begin position="279"/>
        <end position="289"/>
    </location>
</feature>
<organism evidence="2">
    <name type="scientific">metagenome</name>
    <dbReference type="NCBI Taxonomy" id="256318"/>
    <lineage>
        <taxon>unclassified sequences</taxon>
        <taxon>metagenomes</taxon>
    </lineage>
</organism>
<sequence length="494" mass="53199">MNPILPDFRAAAFEKGAPIDNPYFPVTPGTIRSYSGSKEEGGEIETESNDLFVTFETKKIKGVETTVVRDTAYHDGVLVEDTLDWYAQDADGNDWYLGEIAYNYRYDDAGDYTSTDTDGSWTAGKGGAKPGWVMPAQPEVGDSYYQEFARGIAEDEGRVEAVDEEVTIALDTYNDVLKTLDTTALEPTAREFKYYAPGVGQVLAEEGLNAQNEADFVVVLQGTRQVVKDDDDDDAEDDDDDDDDNDADDADDEAGEGDHEFDLSDLSEGQPLAGADQADGPDADDFEGEGADKYVTVLGGTTDLDDALGAYTFDLHSGRIREGMILYASSEEIEAGDSFALKVRDGKGLGLFAVADGGELGVDLSTYEDGGLLFRNILTGRKATIDDGLAPLVLDSDGTPLPIQPLHVVGNDDGFNFLNPVAGVHAVELESEALGEEDDVLLLGFEDRRVTDPDWDGDYNDLIVAVSEEPLSADLVENLLAELQPVPVADALIA</sequence>
<evidence type="ECO:0000256" key="1">
    <source>
        <dbReference type="SAM" id="MobiDB-lite"/>
    </source>
</evidence>
<evidence type="ECO:0008006" key="3">
    <source>
        <dbReference type="Google" id="ProtNLM"/>
    </source>
</evidence>
<dbReference type="AlphaFoldDB" id="A0A380TDC7"/>
<gene>
    <name evidence="2" type="ORF">DF3PB_2420003</name>
</gene>
<feature type="compositionally biased region" description="Acidic residues" evidence="1">
    <location>
        <begin position="229"/>
        <end position="255"/>
    </location>
</feature>
<dbReference type="EMBL" id="UIDG01000160">
    <property type="protein sequence ID" value="SUS06118.1"/>
    <property type="molecule type" value="Genomic_DNA"/>
</dbReference>
<name>A0A380TDC7_9ZZZZ</name>
<reference evidence="2" key="1">
    <citation type="submission" date="2018-07" db="EMBL/GenBank/DDBJ databases">
        <authorList>
            <person name="Quirk P.G."/>
            <person name="Krulwich T.A."/>
        </authorList>
    </citation>
    <scope>NUCLEOTIDE SEQUENCE</scope>
</reference>
<protein>
    <recommendedName>
        <fullName evidence="3">DUF4114 domain-containing protein</fullName>
    </recommendedName>
</protein>
<evidence type="ECO:0000313" key="2">
    <source>
        <dbReference type="EMBL" id="SUS06118.1"/>
    </source>
</evidence>
<feature type="region of interest" description="Disordered" evidence="1">
    <location>
        <begin position="225"/>
        <end position="289"/>
    </location>
</feature>